<gene>
    <name evidence="2" type="ORF">GR138_17345</name>
</gene>
<accession>A0A6N8SJA3</accession>
<feature type="transmembrane region" description="Helical" evidence="1">
    <location>
        <begin position="123"/>
        <end position="142"/>
    </location>
</feature>
<proteinExistence type="predicted"/>
<feature type="transmembrane region" description="Helical" evidence="1">
    <location>
        <begin position="424"/>
        <end position="440"/>
    </location>
</feature>
<dbReference type="OrthoDB" id="8110101at2"/>
<protein>
    <recommendedName>
        <fullName evidence="4">MBOAT family protein</fullName>
    </recommendedName>
</protein>
<feature type="transmembrane region" description="Helical" evidence="1">
    <location>
        <begin position="183"/>
        <end position="202"/>
    </location>
</feature>
<keyword evidence="1" id="KW-0472">Membrane</keyword>
<feature type="transmembrane region" description="Helical" evidence="1">
    <location>
        <begin position="68"/>
        <end position="97"/>
    </location>
</feature>
<feature type="transmembrane region" description="Helical" evidence="1">
    <location>
        <begin position="385"/>
        <end position="404"/>
    </location>
</feature>
<name>A0A6N8SJA3_9HYPH</name>
<feature type="transmembrane region" description="Helical" evidence="1">
    <location>
        <begin position="452"/>
        <end position="472"/>
    </location>
</feature>
<feature type="transmembrane region" description="Helical" evidence="1">
    <location>
        <begin position="34"/>
        <end position="56"/>
    </location>
</feature>
<dbReference type="Proteomes" id="UP000435802">
    <property type="component" value="Unassembled WGS sequence"/>
</dbReference>
<evidence type="ECO:0000313" key="2">
    <source>
        <dbReference type="EMBL" id="MXN46962.1"/>
    </source>
</evidence>
<evidence type="ECO:0008006" key="4">
    <source>
        <dbReference type="Google" id="ProtNLM"/>
    </source>
</evidence>
<evidence type="ECO:0000256" key="1">
    <source>
        <dbReference type="SAM" id="Phobius"/>
    </source>
</evidence>
<comment type="caution">
    <text evidence="2">The sequence shown here is derived from an EMBL/GenBank/DDBJ whole genome shotgun (WGS) entry which is preliminary data.</text>
</comment>
<keyword evidence="1" id="KW-1133">Transmembrane helix</keyword>
<keyword evidence="1" id="KW-0812">Transmembrane</keyword>
<organism evidence="2 3">
    <name type="scientific">Shinella kummerowiae</name>
    <dbReference type="NCBI Taxonomy" id="417745"/>
    <lineage>
        <taxon>Bacteria</taxon>
        <taxon>Pseudomonadati</taxon>
        <taxon>Pseudomonadota</taxon>
        <taxon>Alphaproteobacteria</taxon>
        <taxon>Hyphomicrobiales</taxon>
        <taxon>Rhizobiaceae</taxon>
        <taxon>Shinella</taxon>
    </lineage>
</organism>
<sequence>MSETVSPPDRAHPGLLGQALALRAAWLGMDRAPAAIAFAASVKGIVLLYVAVFLVFCATRPGPGSMLIVALGLAGCAAMPARRTLVIGLTTLLFIMLRPTRSEDLSDFLRRELDLVGSIDQRILIAGAGIAFLAFGMAALRLQSTFRETAPGRHPVLTMMLVFFAILSVALSGLLPVEFAAEVWLFLAALASGFWCIAYALADQKVKQTTDPLPRAAFFRPFWEGPTLPIGKGAGFLAKFEAKDDTALAVTRLKGLKLIVWGALLAGLDAAARSLLHTEAGLPVLTDAMAAAARGTPLPAALSWASLVVHYLLDILHLAAWGHVVVALIRVAGYGIPRNTVRPLAARSLAEFWNRYYFYFKELLVDFFFYPAFLRWFKKYPRLRVAFATFCAACVGNWLFHFMGRIDILAVNGVLPGLRAFESYLFYCVVLAAGLILSQLRKRRPKPEDGFLRYDVLPRLHVGLFFCLLTIFNEPIDAFTIGERFAFLFSLFGA</sequence>
<feature type="transmembrane region" description="Helical" evidence="1">
    <location>
        <begin position="154"/>
        <end position="177"/>
    </location>
</feature>
<dbReference type="AlphaFoldDB" id="A0A6N8SJA3"/>
<keyword evidence="3" id="KW-1185">Reference proteome</keyword>
<reference evidence="2 3" key="1">
    <citation type="submission" date="2019-12" db="EMBL/GenBank/DDBJ databases">
        <title>Shinella kummerowiae sp. nov., a symbiotic bacterium isolated from root nodules of the herbal legume Kummerowia stipulacea.</title>
        <authorList>
            <person name="Gao J."/>
        </authorList>
    </citation>
    <scope>NUCLEOTIDE SEQUENCE [LARGE SCALE GENOMIC DNA]</scope>
    <source>
        <strain evidence="2 3">CCBAU 25048</strain>
    </source>
</reference>
<evidence type="ECO:0000313" key="3">
    <source>
        <dbReference type="Proteomes" id="UP000435802"/>
    </source>
</evidence>
<dbReference type="RefSeq" id="WP_160860492.1">
    <property type="nucleotide sequence ID" value="NZ_WUMK01000006.1"/>
</dbReference>
<dbReference type="EMBL" id="WUMK01000006">
    <property type="protein sequence ID" value="MXN46962.1"/>
    <property type="molecule type" value="Genomic_DNA"/>
</dbReference>